<feature type="domain" description="AAA+ ATPase" evidence="2">
    <location>
        <begin position="65"/>
        <end position="203"/>
    </location>
</feature>
<dbReference type="InterPro" id="IPR027417">
    <property type="entry name" value="P-loop_NTPase"/>
</dbReference>
<dbReference type="Pfam" id="PF17868">
    <property type="entry name" value="AAA_lid_8"/>
    <property type="match status" value="1"/>
</dbReference>
<accession>A0ABN1JWX2</accession>
<name>A0ABN1JWX2_9CLOT</name>
<dbReference type="InterPro" id="IPR050513">
    <property type="entry name" value="RavA_ATPases"/>
</dbReference>
<dbReference type="PANTHER" id="PTHR32204:SF0">
    <property type="entry name" value="ATPASE RAVA"/>
    <property type="match status" value="1"/>
</dbReference>
<dbReference type="PANTHER" id="PTHR32204">
    <property type="entry name" value="ATPASE RAVA"/>
    <property type="match status" value="1"/>
</dbReference>
<keyword evidence="1" id="KW-0175">Coiled coil</keyword>
<dbReference type="Pfam" id="PF20030">
    <property type="entry name" value="bpMoxR"/>
    <property type="match status" value="1"/>
</dbReference>
<evidence type="ECO:0000313" key="4">
    <source>
        <dbReference type="Proteomes" id="UP001501510"/>
    </source>
</evidence>
<gene>
    <name evidence="3" type="ORF">GCM10008906_38370</name>
</gene>
<dbReference type="SMART" id="SM00382">
    <property type="entry name" value="AAA"/>
    <property type="match status" value="1"/>
</dbReference>
<evidence type="ECO:0000256" key="1">
    <source>
        <dbReference type="SAM" id="Coils"/>
    </source>
</evidence>
<dbReference type="InterPro" id="IPR003593">
    <property type="entry name" value="AAA+_ATPase"/>
</dbReference>
<feature type="coiled-coil region" evidence="1">
    <location>
        <begin position="333"/>
        <end position="387"/>
    </location>
</feature>
<proteinExistence type="predicted"/>
<dbReference type="EMBL" id="BAAACG010000019">
    <property type="protein sequence ID" value="GAA0748260.1"/>
    <property type="molecule type" value="Genomic_DNA"/>
</dbReference>
<dbReference type="InterPro" id="IPR045427">
    <property type="entry name" value="MoxR"/>
</dbReference>
<dbReference type="SUPFAM" id="SSF52540">
    <property type="entry name" value="P-loop containing nucleoside triphosphate hydrolases"/>
    <property type="match status" value="1"/>
</dbReference>
<organism evidence="3 4">
    <name type="scientific">Clostridium oceanicum</name>
    <dbReference type="NCBI Taxonomy" id="1543"/>
    <lineage>
        <taxon>Bacteria</taxon>
        <taxon>Bacillati</taxon>
        <taxon>Bacillota</taxon>
        <taxon>Clostridia</taxon>
        <taxon>Eubacteriales</taxon>
        <taxon>Clostridiaceae</taxon>
        <taxon>Clostridium</taxon>
    </lineage>
</organism>
<comment type="caution">
    <text evidence="3">The sequence shown here is derived from an EMBL/GenBank/DDBJ whole genome shotgun (WGS) entry which is preliminary data.</text>
</comment>
<protein>
    <submittedName>
        <fullName evidence="3">AAA family ATPase</fullName>
    </submittedName>
</protein>
<feature type="coiled-coil region" evidence="1">
    <location>
        <begin position="1"/>
        <end position="28"/>
    </location>
</feature>
<sequence length="418" mass="49072">MKDYNDFIEGLQEKKKDLNIKVEECEINKLLEEGITKLKKIEKELNDKFIEREDVIKDCMRALVIGQHMFLYGPPGTGKSLLISNLCKRIKASKYFQWLLNKTSDPSEILGPYSIKAIEKDRFLRKTQGKLPEANIVFLDEIWKSNEPTLNILLPILNEKIFYNDSKIIEVPLISMFCASNEIPDDDSLNALYDRIIFREHLDYIKDTDNKIKMLKNYVKGRRDEEASLETKISLEEIYTIQNKVKDVEISDHIYLDFIKLMEGLKREGIIISDRRKNECLKVLQGAAILEERNYVVVEDFEALTNVLWTELEDVAIIETQITKVINPYDDKVNDYMRKFNEIKEEIDSIQNKDEKIRSTIEGKVSIENILKKLDFLIKEAESKRKNTDSMIEKKNYIKDYNKKIMKEVLGIDFNHEF</sequence>
<dbReference type="CDD" id="cd00009">
    <property type="entry name" value="AAA"/>
    <property type="match status" value="1"/>
</dbReference>
<dbReference type="Proteomes" id="UP001501510">
    <property type="component" value="Unassembled WGS sequence"/>
</dbReference>
<dbReference type="InterPro" id="IPR041538">
    <property type="entry name" value="RavA-like_AAA_lid"/>
</dbReference>
<evidence type="ECO:0000313" key="3">
    <source>
        <dbReference type="EMBL" id="GAA0748260.1"/>
    </source>
</evidence>
<dbReference type="Gene3D" id="3.40.50.300">
    <property type="entry name" value="P-loop containing nucleotide triphosphate hydrolases"/>
    <property type="match status" value="1"/>
</dbReference>
<evidence type="ECO:0000259" key="2">
    <source>
        <dbReference type="SMART" id="SM00382"/>
    </source>
</evidence>
<reference evidence="3 4" key="1">
    <citation type="journal article" date="2019" name="Int. J. Syst. Evol. Microbiol.">
        <title>The Global Catalogue of Microorganisms (GCM) 10K type strain sequencing project: providing services to taxonomists for standard genome sequencing and annotation.</title>
        <authorList>
            <consortium name="The Broad Institute Genomics Platform"/>
            <consortium name="The Broad Institute Genome Sequencing Center for Infectious Disease"/>
            <person name="Wu L."/>
            <person name="Ma J."/>
        </authorList>
    </citation>
    <scope>NUCLEOTIDE SEQUENCE [LARGE SCALE GENOMIC DNA]</scope>
    <source>
        <strain evidence="3 4">JCM 1407</strain>
    </source>
</reference>
<dbReference type="RefSeq" id="WP_343764453.1">
    <property type="nucleotide sequence ID" value="NZ_BAAACG010000019.1"/>
</dbReference>
<keyword evidence="4" id="KW-1185">Reference proteome</keyword>